<keyword evidence="1" id="KW-0732">Signal</keyword>
<feature type="chain" id="PRO_5043796455" evidence="1">
    <location>
        <begin position="24"/>
        <end position="220"/>
    </location>
</feature>
<sequence length="220" mass="24917">MGSYKLYVAVMAIAIAVVQEARCGGFSDDEPFDEQEEASVEIQMEHRQCDEYKSKIWDKAFSNPAAMQLMELTFNTGKELGSDEVCSDTTRAIFNFVSVMATSQNAHYSLGMMNKMLAFILREVDTTSDKFKETKAVVERIAKTPEIRDYIRHTTARTVDLLKEPVIRGRLFKVVKAFEGLIKPSENEEMIKQRIKGLTNAPAKMAKGAMNKVGSFFRRF</sequence>
<protein>
    <submittedName>
        <fullName evidence="2">Uncharacterized protein</fullName>
    </submittedName>
</protein>
<accession>A0AAV0X1N9</accession>
<dbReference type="AlphaFoldDB" id="A0AAV0X1N9"/>
<comment type="caution">
    <text evidence="2">The sequence shown here is derived from an EMBL/GenBank/DDBJ whole genome shotgun (WGS) entry which is preliminary data.</text>
</comment>
<evidence type="ECO:0000256" key="1">
    <source>
        <dbReference type="SAM" id="SignalP"/>
    </source>
</evidence>
<evidence type="ECO:0000313" key="2">
    <source>
        <dbReference type="EMBL" id="CAI6361686.1"/>
    </source>
</evidence>
<dbReference type="EMBL" id="CARXXK010000003">
    <property type="protein sequence ID" value="CAI6361686.1"/>
    <property type="molecule type" value="Genomic_DNA"/>
</dbReference>
<feature type="signal peptide" evidence="1">
    <location>
        <begin position="1"/>
        <end position="23"/>
    </location>
</feature>
<dbReference type="Proteomes" id="UP001160148">
    <property type="component" value="Unassembled WGS sequence"/>
</dbReference>
<proteinExistence type="predicted"/>
<evidence type="ECO:0000313" key="3">
    <source>
        <dbReference type="Proteomes" id="UP001160148"/>
    </source>
</evidence>
<gene>
    <name evidence="2" type="ORF">MEUPH1_LOCUS16838</name>
</gene>
<organism evidence="2 3">
    <name type="scientific">Macrosiphum euphorbiae</name>
    <name type="common">potato aphid</name>
    <dbReference type="NCBI Taxonomy" id="13131"/>
    <lineage>
        <taxon>Eukaryota</taxon>
        <taxon>Metazoa</taxon>
        <taxon>Ecdysozoa</taxon>
        <taxon>Arthropoda</taxon>
        <taxon>Hexapoda</taxon>
        <taxon>Insecta</taxon>
        <taxon>Pterygota</taxon>
        <taxon>Neoptera</taxon>
        <taxon>Paraneoptera</taxon>
        <taxon>Hemiptera</taxon>
        <taxon>Sternorrhyncha</taxon>
        <taxon>Aphidomorpha</taxon>
        <taxon>Aphidoidea</taxon>
        <taxon>Aphididae</taxon>
        <taxon>Macrosiphini</taxon>
        <taxon>Macrosiphum</taxon>
    </lineage>
</organism>
<name>A0AAV0X1N9_9HEMI</name>
<reference evidence="2 3" key="1">
    <citation type="submission" date="2023-01" db="EMBL/GenBank/DDBJ databases">
        <authorList>
            <person name="Whitehead M."/>
        </authorList>
    </citation>
    <scope>NUCLEOTIDE SEQUENCE [LARGE SCALE GENOMIC DNA]</scope>
</reference>
<keyword evidence="3" id="KW-1185">Reference proteome</keyword>